<dbReference type="InterPro" id="IPR027417">
    <property type="entry name" value="P-loop_NTPase"/>
</dbReference>
<dbReference type="GO" id="GO:0005524">
    <property type="term" value="F:ATP binding"/>
    <property type="evidence" value="ECO:0007669"/>
    <property type="project" value="InterPro"/>
</dbReference>
<evidence type="ECO:0000313" key="2">
    <source>
        <dbReference type="EMBL" id="TWW08485.1"/>
    </source>
</evidence>
<reference evidence="2 3" key="1">
    <citation type="submission" date="2019-08" db="EMBL/GenBank/DDBJ databases">
        <title>100 year-old enigma solved: identification of Planctomyces bekefii, the type genus and species of the phylum Planctomycetes.</title>
        <authorList>
            <person name="Svetlana D.N."/>
            <person name="Overmann J."/>
        </authorList>
    </citation>
    <scope>NUCLEOTIDE SEQUENCE [LARGE SCALE GENOMIC DNA]</scope>
    <source>
        <strain evidence="2">Phe10_nw2017</strain>
    </source>
</reference>
<dbReference type="AlphaFoldDB" id="A0A5C6M2Y3"/>
<comment type="caution">
    <text evidence="2">The sequence shown here is derived from an EMBL/GenBank/DDBJ whole genome shotgun (WGS) entry which is preliminary data.</text>
</comment>
<dbReference type="Pfam" id="PF00005">
    <property type="entry name" value="ABC_tran"/>
    <property type="match status" value="1"/>
</dbReference>
<accession>A0A5C6M2Y3</accession>
<sequence length="174" mass="19583">MSAQYIMTIEHLTRLYDEKEVLSDIWLAFYPGAKIGVLGNNGSGKSTLLRIMAGEDKDFMGVVRPAKGIRIGYFPQEPRLDPEKTVGECIEEAVVESRRVLDRFNELSMKLCEDLTPEQMEEVLDEQAKVQDQIDLQNLWELDRTLEIAADAMLLPAADQKVAVLSGGEKRRVA</sequence>
<evidence type="ECO:0000259" key="1">
    <source>
        <dbReference type="Pfam" id="PF00005"/>
    </source>
</evidence>
<keyword evidence="3" id="KW-1185">Reference proteome</keyword>
<dbReference type="PANTHER" id="PTHR43858:SF1">
    <property type="entry name" value="ABC TRANSPORTER-RELATED PROTEIN"/>
    <property type="match status" value="1"/>
</dbReference>
<dbReference type="GO" id="GO:0016887">
    <property type="term" value="F:ATP hydrolysis activity"/>
    <property type="evidence" value="ECO:0007669"/>
    <property type="project" value="InterPro"/>
</dbReference>
<dbReference type="GO" id="GO:0045900">
    <property type="term" value="P:negative regulation of translational elongation"/>
    <property type="evidence" value="ECO:0007669"/>
    <property type="project" value="InterPro"/>
</dbReference>
<dbReference type="EMBL" id="SRHE01000644">
    <property type="protein sequence ID" value="TWW08485.1"/>
    <property type="molecule type" value="Genomic_DNA"/>
</dbReference>
<feature type="domain" description="ABC transporter" evidence="1">
    <location>
        <begin position="23"/>
        <end position="174"/>
    </location>
</feature>
<evidence type="ECO:0000313" key="3">
    <source>
        <dbReference type="Proteomes" id="UP000321083"/>
    </source>
</evidence>
<feature type="non-terminal residue" evidence="2">
    <location>
        <position position="174"/>
    </location>
</feature>
<dbReference type="Proteomes" id="UP000321083">
    <property type="component" value="Unassembled WGS sequence"/>
</dbReference>
<organism evidence="2 3">
    <name type="scientific">Planctomyces bekefii</name>
    <dbReference type="NCBI Taxonomy" id="1653850"/>
    <lineage>
        <taxon>Bacteria</taxon>
        <taxon>Pseudomonadati</taxon>
        <taxon>Planctomycetota</taxon>
        <taxon>Planctomycetia</taxon>
        <taxon>Planctomycetales</taxon>
        <taxon>Planctomycetaceae</taxon>
        <taxon>Planctomyces</taxon>
    </lineage>
</organism>
<proteinExistence type="predicted"/>
<name>A0A5C6M2Y3_9PLAN</name>
<dbReference type="InterPro" id="IPR003439">
    <property type="entry name" value="ABC_transporter-like_ATP-bd"/>
</dbReference>
<gene>
    <name evidence="2" type="ORF">E3A20_23870</name>
</gene>
<dbReference type="PANTHER" id="PTHR43858">
    <property type="entry name" value="ENERGY-DEPENDENT TRANSLATIONAL THROTTLE PROTEIN ETTA"/>
    <property type="match status" value="1"/>
</dbReference>
<dbReference type="SUPFAM" id="SSF52540">
    <property type="entry name" value="P-loop containing nucleoside triphosphate hydrolases"/>
    <property type="match status" value="1"/>
</dbReference>
<dbReference type="InterPro" id="IPR022374">
    <property type="entry name" value="EttA"/>
</dbReference>
<dbReference type="Gene3D" id="3.40.50.300">
    <property type="entry name" value="P-loop containing nucleotide triphosphate hydrolases"/>
    <property type="match status" value="1"/>
</dbReference>
<protein>
    <recommendedName>
        <fullName evidence="1">ABC transporter domain-containing protein</fullName>
    </recommendedName>
</protein>
<reference evidence="2 3" key="2">
    <citation type="submission" date="2019-08" db="EMBL/GenBank/DDBJ databases">
        <authorList>
            <person name="Henke P."/>
        </authorList>
    </citation>
    <scope>NUCLEOTIDE SEQUENCE [LARGE SCALE GENOMIC DNA]</scope>
    <source>
        <strain evidence="2">Phe10_nw2017</strain>
    </source>
</reference>